<evidence type="ECO:0000256" key="1">
    <source>
        <dbReference type="SAM" id="MobiDB-lite"/>
    </source>
</evidence>
<evidence type="ECO:0000313" key="3">
    <source>
        <dbReference type="EnsemblMetazoa" id="GBRI029926-PA"/>
    </source>
</evidence>
<reference evidence="3" key="2">
    <citation type="submission" date="2020-05" db="UniProtKB">
        <authorList>
            <consortium name="EnsemblMetazoa"/>
        </authorList>
    </citation>
    <scope>IDENTIFICATION</scope>
    <source>
        <strain evidence="3">IAEA</strain>
    </source>
</reference>
<feature type="domain" description="DRBM" evidence="2">
    <location>
        <begin position="334"/>
        <end position="395"/>
    </location>
</feature>
<dbReference type="Pfam" id="PF00035">
    <property type="entry name" value="dsrm"/>
    <property type="match status" value="1"/>
</dbReference>
<protein>
    <recommendedName>
        <fullName evidence="2">DRBM domain-containing protein</fullName>
    </recommendedName>
</protein>
<evidence type="ECO:0000259" key="2">
    <source>
        <dbReference type="SMART" id="SM00358"/>
    </source>
</evidence>
<dbReference type="EnsemblMetazoa" id="GBRI029926-RA">
    <property type="protein sequence ID" value="GBRI029926-PA"/>
    <property type="gene ID" value="GBRI029926"/>
</dbReference>
<organism evidence="3 4">
    <name type="scientific">Glossina brevipalpis</name>
    <dbReference type="NCBI Taxonomy" id="37001"/>
    <lineage>
        <taxon>Eukaryota</taxon>
        <taxon>Metazoa</taxon>
        <taxon>Ecdysozoa</taxon>
        <taxon>Arthropoda</taxon>
        <taxon>Hexapoda</taxon>
        <taxon>Insecta</taxon>
        <taxon>Pterygota</taxon>
        <taxon>Neoptera</taxon>
        <taxon>Endopterygota</taxon>
        <taxon>Diptera</taxon>
        <taxon>Brachycera</taxon>
        <taxon>Muscomorpha</taxon>
        <taxon>Hippoboscoidea</taxon>
        <taxon>Glossinidae</taxon>
        <taxon>Glossina</taxon>
    </lineage>
</organism>
<dbReference type="Proteomes" id="UP000091820">
    <property type="component" value="Unassembled WGS sequence"/>
</dbReference>
<reference evidence="4" key="1">
    <citation type="submission" date="2014-03" db="EMBL/GenBank/DDBJ databases">
        <authorList>
            <person name="Aksoy S."/>
            <person name="Warren W."/>
            <person name="Wilson R.K."/>
        </authorList>
    </citation>
    <scope>NUCLEOTIDE SEQUENCE [LARGE SCALE GENOMIC DNA]</scope>
    <source>
        <strain evidence="4">IAEA</strain>
    </source>
</reference>
<evidence type="ECO:0000313" key="4">
    <source>
        <dbReference type="Proteomes" id="UP000091820"/>
    </source>
</evidence>
<feature type="compositionally biased region" description="Basic and acidic residues" evidence="1">
    <location>
        <begin position="250"/>
        <end position="266"/>
    </location>
</feature>
<dbReference type="GO" id="GO:0010468">
    <property type="term" value="P:regulation of gene expression"/>
    <property type="evidence" value="ECO:0007669"/>
    <property type="project" value="UniProtKB-ARBA"/>
</dbReference>
<name>A0A1A9WRX4_9MUSC</name>
<dbReference type="STRING" id="37001.A0A1A9WRX4"/>
<proteinExistence type="predicted"/>
<dbReference type="InterPro" id="IPR014720">
    <property type="entry name" value="dsRBD_dom"/>
</dbReference>
<feature type="compositionally biased region" description="Polar residues" evidence="1">
    <location>
        <begin position="108"/>
        <end position="117"/>
    </location>
</feature>
<dbReference type="VEuPathDB" id="VectorBase:GBRI029926"/>
<feature type="domain" description="DRBM" evidence="2">
    <location>
        <begin position="158"/>
        <end position="220"/>
    </location>
</feature>
<dbReference type="AlphaFoldDB" id="A0A1A9WRX4"/>
<accession>A0A1A9WRX4</accession>
<feature type="region of interest" description="Disordered" evidence="1">
    <location>
        <begin position="100"/>
        <end position="122"/>
    </location>
</feature>
<sequence>MNPRKRSIVGGGNKLFVSGGVYYQNQTNASNPTARQQQVQQQMQTTEAQLTATPTQQHLQTQLPFKRVKLEPTSPIKTEQKTADQHETVVQYDINSQNLVGIDDKEGNNSSLNNNSDTVDENGKISSKQLILTRKETSVRAKERRILQNRRLRKIIIPKNALMALNEIEGITIGEFTIMKIPTGGFSAFLTVNGHQYDGRGNSQTAAKSSACEKALRYYVIAKMRQEQQSTKRTGSMSINFSLCNEPTDANDRNESNEKVDDHNTELDPIDDVPMINLASFALYKLYAEWESEGFVIPDMHRNTSDNERSIVVKEPKTITIRNELPVNWESMHPASLLCMMRPGTTYTEKGKVGEHPNVIQSMAVVVDNQEYVAVGRSKKVARRNVAAVACNTLFGTNFVKEELVEL</sequence>
<dbReference type="SUPFAM" id="SSF54768">
    <property type="entry name" value="dsRNA-binding domain-like"/>
    <property type="match status" value="2"/>
</dbReference>
<dbReference type="Gene3D" id="3.30.160.20">
    <property type="match status" value="2"/>
</dbReference>
<keyword evidence="4" id="KW-1185">Reference proteome</keyword>
<dbReference type="SMART" id="SM00358">
    <property type="entry name" value="DSRM"/>
    <property type="match status" value="2"/>
</dbReference>
<feature type="region of interest" description="Disordered" evidence="1">
    <location>
        <begin position="246"/>
        <end position="266"/>
    </location>
</feature>